<feature type="region of interest" description="Disordered" evidence="1">
    <location>
        <begin position="1"/>
        <end position="29"/>
    </location>
</feature>
<sequence>MGNRGGWPNGRHRPLAIRRQAGRPSTGPRALDLVSVANAHERTTQQPISLAARGLDPPGRFDSSS</sequence>
<accession>A0ABY7CEG0</accession>
<keyword evidence="3" id="KW-1185">Reference proteome</keyword>
<dbReference type="GeneID" id="77808075"/>
<gene>
    <name evidence="2" type="ORF">PtA15_3A232</name>
</gene>
<feature type="region of interest" description="Disordered" evidence="1">
    <location>
        <begin position="42"/>
        <end position="65"/>
    </location>
</feature>
<evidence type="ECO:0000313" key="3">
    <source>
        <dbReference type="Proteomes" id="UP001164743"/>
    </source>
</evidence>
<dbReference type="Proteomes" id="UP001164743">
    <property type="component" value="Chromosome 3A"/>
</dbReference>
<reference evidence="2" key="1">
    <citation type="submission" date="2022-10" db="EMBL/GenBank/DDBJ databases">
        <title>Puccinia triticina Genome sequencing and assembly.</title>
        <authorList>
            <person name="Li C."/>
        </authorList>
    </citation>
    <scope>NUCLEOTIDE SEQUENCE</scope>
    <source>
        <strain evidence="2">Pt15</strain>
    </source>
</reference>
<evidence type="ECO:0000313" key="2">
    <source>
        <dbReference type="EMBL" id="WAQ82867.1"/>
    </source>
</evidence>
<dbReference type="EMBL" id="CP110423">
    <property type="protein sequence ID" value="WAQ82867.1"/>
    <property type="molecule type" value="Genomic_DNA"/>
</dbReference>
<protein>
    <submittedName>
        <fullName evidence="2">Uncharacterized protein</fullName>
    </submittedName>
</protein>
<evidence type="ECO:0000256" key="1">
    <source>
        <dbReference type="SAM" id="MobiDB-lite"/>
    </source>
</evidence>
<proteinExistence type="predicted"/>
<dbReference type="RefSeq" id="XP_053018422.1">
    <property type="nucleotide sequence ID" value="XM_053167180.1"/>
</dbReference>
<name>A0ABY7CEG0_9BASI</name>
<organism evidence="2 3">
    <name type="scientific">Puccinia triticina</name>
    <dbReference type="NCBI Taxonomy" id="208348"/>
    <lineage>
        <taxon>Eukaryota</taxon>
        <taxon>Fungi</taxon>
        <taxon>Dikarya</taxon>
        <taxon>Basidiomycota</taxon>
        <taxon>Pucciniomycotina</taxon>
        <taxon>Pucciniomycetes</taxon>
        <taxon>Pucciniales</taxon>
        <taxon>Pucciniaceae</taxon>
        <taxon>Puccinia</taxon>
    </lineage>
</organism>